<dbReference type="OrthoDB" id="7879560at2"/>
<dbReference type="EMBL" id="QUSG01000003">
    <property type="protein sequence ID" value="KAA3529745.1"/>
    <property type="molecule type" value="Genomic_DNA"/>
</dbReference>
<protein>
    <submittedName>
        <fullName evidence="2">Uncharacterized protein</fullName>
    </submittedName>
</protein>
<organism evidence="2 3">
    <name type="scientific">Agrobacterium vitis</name>
    <name type="common">Rhizobium vitis</name>
    <dbReference type="NCBI Taxonomy" id="373"/>
    <lineage>
        <taxon>Bacteria</taxon>
        <taxon>Pseudomonadati</taxon>
        <taxon>Pseudomonadota</taxon>
        <taxon>Alphaproteobacteria</taxon>
        <taxon>Hyphomicrobiales</taxon>
        <taxon>Rhizobiaceae</taxon>
        <taxon>Rhizobium/Agrobacterium group</taxon>
        <taxon>Agrobacterium</taxon>
    </lineage>
</organism>
<feature type="region of interest" description="Disordered" evidence="1">
    <location>
        <begin position="200"/>
        <end position="244"/>
    </location>
</feature>
<sequence length="244" mass="28525">MEMTPLRSYREEFAKRAEWRRDDELRLDQIKQKDEKDKKAEREHNAEEEAMLDMVAVVMATETEIAAFEVELDAYDAATVEALMDNEERLTAVREELKVLLDQAYVLPDGRRVFKTEDGTRVFDERGVEVKDFDPDMIEDWRPDWEKYQNPFERESDLVKQREDILEFQKLQDDIRAETQNAKEDGGMSRERLEELKAKLAEEAPDAVRAKMDRDGPRQDAELPATPKPETTFRPVGKLDMPAL</sequence>
<feature type="compositionally biased region" description="Basic and acidic residues" evidence="1">
    <location>
        <begin position="200"/>
        <end position="221"/>
    </location>
</feature>
<reference evidence="2 3" key="1">
    <citation type="submission" date="2018-08" db="EMBL/GenBank/DDBJ databases">
        <title>Genome sequencing of Agrobacterium vitis strain ICMP 10754.</title>
        <authorList>
            <person name="Visnovsky S.B."/>
            <person name="Pitman A.R."/>
        </authorList>
    </citation>
    <scope>NUCLEOTIDE SEQUENCE [LARGE SCALE GENOMIC DNA]</scope>
    <source>
        <strain evidence="2 3">ICMP 10754</strain>
    </source>
</reference>
<proteinExistence type="predicted"/>
<comment type="caution">
    <text evidence="2">The sequence shown here is derived from an EMBL/GenBank/DDBJ whole genome shotgun (WGS) entry which is preliminary data.</text>
</comment>
<dbReference type="GeneID" id="60683858"/>
<accession>A0A368NS45</accession>
<evidence type="ECO:0000313" key="3">
    <source>
        <dbReference type="Proteomes" id="UP000436911"/>
    </source>
</evidence>
<evidence type="ECO:0000313" key="2">
    <source>
        <dbReference type="EMBL" id="KAA3529745.1"/>
    </source>
</evidence>
<dbReference type="Proteomes" id="UP000436911">
    <property type="component" value="Unassembled WGS sequence"/>
</dbReference>
<name>A0A368NS45_AGRVI</name>
<evidence type="ECO:0000256" key="1">
    <source>
        <dbReference type="SAM" id="MobiDB-lite"/>
    </source>
</evidence>
<gene>
    <name evidence="2" type="ORF">DXT89_08560</name>
</gene>
<dbReference type="AlphaFoldDB" id="A0A368NS45"/>
<dbReference type="RefSeq" id="WP_060718579.1">
    <property type="nucleotide sequence ID" value="NZ_JABFNP010000001.1"/>
</dbReference>